<protein>
    <submittedName>
        <fullName evidence="5">NmrA-like family domain-containing protein 1</fullName>
    </submittedName>
</protein>
<dbReference type="Gene3D" id="3.40.50.720">
    <property type="entry name" value="NAD(P)-binding Rossmann-like Domain"/>
    <property type="match status" value="1"/>
</dbReference>
<dbReference type="PANTHER" id="PTHR42748">
    <property type="entry name" value="NITROGEN METABOLITE REPRESSION PROTEIN NMRA FAMILY MEMBER"/>
    <property type="match status" value="1"/>
</dbReference>
<feature type="chain" id="PRO_5045790015" evidence="3">
    <location>
        <begin position="16"/>
        <end position="340"/>
    </location>
</feature>
<feature type="signal peptide" evidence="3">
    <location>
        <begin position="1"/>
        <end position="15"/>
    </location>
</feature>
<keyword evidence="3" id="KW-0732">Signal</keyword>
<evidence type="ECO:0000313" key="6">
    <source>
        <dbReference type="Proteomes" id="UP001338125"/>
    </source>
</evidence>
<dbReference type="Proteomes" id="UP001338125">
    <property type="component" value="Unassembled WGS sequence"/>
</dbReference>
<evidence type="ECO:0000256" key="1">
    <source>
        <dbReference type="ARBA" id="ARBA00006328"/>
    </source>
</evidence>
<dbReference type="EMBL" id="JAVFKD010000010">
    <property type="protein sequence ID" value="KAK5994629.1"/>
    <property type="molecule type" value="Genomic_DNA"/>
</dbReference>
<dbReference type="Pfam" id="PF05368">
    <property type="entry name" value="NmrA"/>
    <property type="match status" value="1"/>
</dbReference>
<reference evidence="5 6" key="1">
    <citation type="submission" date="2024-01" db="EMBL/GenBank/DDBJ databases">
        <title>Complete genome of Cladobotryum mycophilum ATHUM6906.</title>
        <authorList>
            <person name="Christinaki A.C."/>
            <person name="Myridakis A.I."/>
            <person name="Kouvelis V.N."/>
        </authorList>
    </citation>
    <scope>NUCLEOTIDE SEQUENCE [LARGE SCALE GENOMIC DNA]</scope>
    <source>
        <strain evidence="5 6">ATHUM6906</strain>
    </source>
</reference>
<evidence type="ECO:0000256" key="2">
    <source>
        <dbReference type="ARBA" id="ARBA00022857"/>
    </source>
</evidence>
<proteinExistence type="inferred from homology"/>
<dbReference type="SUPFAM" id="SSF51735">
    <property type="entry name" value="NAD(P)-binding Rossmann-fold domains"/>
    <property type="match status" value="1"/>
</dbReference>
<dbReference type="InterPro" id="IPR008030">
    <property type="entry name" value="NmrA-like"/>
</dbReference>
<dbReference type="PANTHER" id="PTHR42748:SF26">
    <property type="entry name" value="NMRA-LIKE DOMAIN-CONTAINING PROTEIN"/>
    <property type="match status" value="1"/>
</dbReference>
<feature type="domain" description="NmrA-like" evidence="4">
    <location>
        <begin position="2"/>
        <end position="295"/>
    </location>
</feature>
<keyword evidence="6" id="KW-1185">Reference proteome</keyword>
<organism evidence="5 6">
    <name type="scientific">Cladobotryum mycophilum</name>
    <dbReference type="NCBI Taxonomy" id="491253"/>
    <lineage>
        <taxon>Eukaryota</taxon>
        <taxon>Fungi</taxon>
        <taxon>Dikarya</taxon>
        <taxon>Ascomycota</taxon>
        <taxon>Pezizomycotina</taxon>
        <taxon>Sordariomycetes</taxon>
        <taxon>Hypocreomycetidae</taxon>
        <taxon>Hypocreales</taxon>
        <taxon>Hypocreaceae</taxon>
        <taxon>Cladobotryum</taxon>
    </lineage>
</organism>
<evidence type="ECO:0000259" key="4">
    <source>
        <dbReference type="Pfam" id="PF05368"/>
    </source>
</evidence>
<comment type="similarity">
    <text evidence="1">Belongs to the NmrA-type oxidoreductase family.</text>
</comment>
<dbReference type="CDD" id="cd05251">
    <property type="entry name" value="NmrA_like_SDR_a"/>
    <property type="match status" value="1"/>
</dbReference>
<dbReference type="Gene3D" id="3.90.25.10">
    <property type="entry name" value="UDP-galactose 4-epimerase, domain 1"/>
    <property type="match status" value="1"/>
</dbReference>
<dbReference type="InterPro" id="IPR051164">
    <property type="entry name" value="NmrA-like_oxidored"/>
</dbReference>
<gene>
    <name evidence="5" type="ORF">PT974_05111</name>
</gene>
<dbReference type="InterPro" id="IPR036291">
    <property type="entry name" value="NAD(P)-bd_dom_sf"/>
</dbReference>
<keyword evidence="2" id="KW-0521">NADP</keyword>
<evidence type="ECO:0000313" key="5">
    <source>
        <dbReference type="EMBL" id="KAK5994629.1"/>
    </source>
</evidence>
<accession>A0ABR0SR22</accession>
<name>A0ABR0SR22_9HYPO</name>
<evidence type="ECO:0000256" key="3">
    <source>
        <dbReference type="SAM" id="SignalP"/>
    </source>
</evidence>
<sequence length="340" mass="37286">MSQLIVVLGITGVQGSSVADTYLNGAGWKVRGVTRNPKSAAAEQWAAKGVEIVQGDLDDVSSLKKAFQGADVIFGVTDFWTIWRDPESNNKKKPDQDIVHYSYEVELQQGKNLADAAASVPGLKRYIFSSMSNATKESSGKYSKVFHMASKAEAVAYAQTLPGLAGKFSQIQAPFYFQVALNWGLPMTPKKQADGTWRVAAIGSGDKKLPFADVRQDYGPCVKAVAEAEPGVNFFAVGQYVSWVDILEAFCEVHGLKYGGYDEISYDQFVELHPGGLGHEVTQNILFANDFSYEGSDPNIIRPERVRAGQHPDQSSQVCHLNLRDLMTARARLVRLARID</sequence>
<comment type="caution">
    <text evidence="5">The sequence shown here is derived from an EMBL/GenBank/DDBJ whole genome shotgun (WGS) entry which is preliminary data.</text>
</comment>